<comment type="caution">
    <text evidence="2">The sequence shown here is derived from an EMBL/GenBank/DDBJ whole genome shotgun (WGS) entry which is preliminary data.</text>
</comment>
<reference evidence="2 3" key="1">
    <citation type="journal article" date="2018" name="New Phytol.">
        <title>Phylogenomics of Endogonaceae and evolution of mycorrhizas within Mucoromycota.</title>
        <authorList>
            <person name="Chang Y."/>
            <person name="Desiro A."/>
            <person name="Na H."/>
            <person name="Sandor L."/>
            <person name="Lipzen A."/>
            <person name="Clum A."/>
            <person name="Barry K."/>
            <person name="Grigoriev I.V."/>
            <person name="Martin F.M."/>
            <person name="Stajich J.E."/>
            <person name="Smith M.E."/>
            <person name="Bonito G."/>
            <person name="Spatafora J.W."/>
        </authorList>
    </citation>
    <scope>NUCLEOTIDE SEQUENCE [LARGE SCALE GENOMIC DNA]</scope>
    <source>
        <strain evidence="2 3">GMNB39</strain>
    </source>
</reference>
<keyword evidence="3" id="KW-1185">Reference proteome</keyword>
<evidence type="ECO:0000313" key="3">
    <source>
        <dbReference type="Proteomes" id="UP000268093"/>
    </source>
</evidence>
<gene>
    <name evidence="2" type="ORF">BC936DRAFT_145511</name>
</gene>
<evidence type="ECO:0000256" key="1">
    <source>
        <dbReference type="SAM" id="MobiDB-lite"/>
    </source>
</evidence>
<dbReference type="EMBL" id="RBNI01004287">
    <property type="protein sequence ID" value="RUP47629.1"/>
    <property type="molecule type" value="Genomic_DNA"/>
</dbReference>
<dbReference type="Proteomes" id="UP000268093">
    <property type="component" value="Unassembled WGS sequence"/>
</dbReference>
<protein>
    <submittedName>
        <fullName evidence="2">Uncharacterized protein</fullName>
    </submittedName>
</protein>
<evidence type="ECO:0000313" key="2">
    <source>
        <dbReference type="EMBL" id="RUP47629.1"/>
    </source>
</evidence>
<dbReference type="AlphaFoldDB" id="A0A433D9U5"/>
<proteinExistence type="predicted"/>
<feature type="region of interest" description="Disordered" evidence="1">
    <location>
        <begin position="73"/>
        <end position="92"/>
    </location>
</feature>
<organism evidence="2 3">
    <name type="scientific">Jimgerdemannia flammicorona</name>
    <dbReference type="NCBI Taxonomy" id="994334"/>
    <lineage>
        <taxon>Eukaryota</taxon>
        <taxon>Fungi</taxon>
        <taxon>Fungi incertae sedis</taxon>
        <taxon>Mucoromycota</taxon>
        <taxon>Mucoromycotina</taxon>
        <taxon>Endogonomycetes</taxon>
        <taxon>Endogonales</taxon>
        <taxon>Endogonaceae</taxon>
        <taxon>Jimgerdemannia</taxon>
    </lineage>
</organism>
<accession>A0A433D9U5</accession>
<name>A0A433D9U5_9FUNG</name>
<sequence>MNSARFSMPYALYREDCGLKFKTADGHDDRRAVPPLEGIGRRQRQAKTTLGLSYRIYVRSSRGARKSVITMATTQQSLPTQSLTNTQHNDGW</sequence>